<dbReference type="EMBL" id="CDQK01000002">
    <property type="protein sequence ID" value="CEP21842.1"/>
    <property type="molecule type" value="Genomic_DNA"/>
</dbReference>
<gene>
    <name evidence="1" type="ORF">BN1211_2051</name>
</gene>
<sequence>MTSTEAIFIGANRQTHVADIHVGRKTIAFGAGSSIALWNPLDHHHRGVHATLKGHTKEVTCVRFFKGQRVHDLWKRRYVTEAVGF</sequence>
<organism evidence="1 2">
    <name type="scientific">Cyberlindnera jadinii (strain ATCC 18201 / CBS 1600 / BCRC 20928 / JCM 3617 / NBRC 0987 / NRRL Y-1542)</name>
    <name type="common">Torula yeast</name>
    <name type="synonym">Candida utilis</name>
    <dbReference type="NCBI Taxonomy" id="983966"/>
    <lineage>
        <taxon>Eukaryota</taxon>
        <taxon>Fungi</taxon>
        <taxon>Dikarya</taxon>
        <taxon>Ascomycota</taxon>
        <taxon>Saccharomycotina</taxon>
        <taxon>Saccharomycetes</taxon>
        <taxon>Phaffomycetales</taxon>
        <taxon>Phaffomycetaceae</taxon>
        <taxon>Cyberlindnera</taxon>
    </lineage>
</organism>
<dbReference type="AlphaFoldDB" id="A0A0H5C2M6"/>
<evidence type="ECO:0000313" key="1">
    <source>
        <dbReference type="EMBL" id="CEP21842.1"/>
    </source>
</evidence>
<dbReference type="SUPFAM" id="SSF50978">
    <property type="entry name" value="WD40 repeat-like"/>
    <property type="match status" value="1"/>
</dbReference>
<reference evidence="2" key="1">
    <citation type="journal article" date="2015" name="J. Biotechnol.">
        <title>The structure of the Cyberlindnera jadinii genome and its relation to Candida utilis analyzed by the occurrence of single nucleotide polymorphisms.</title>
        <authorList>
            <person name="Rupp O."/>
            <person name="Brinkrolf K."/>
            <person name="Buerth C."/>
            <person name="Kunigo M."/>
            <person name="Schneider J."/>
            <person name="Jaenicke S."/>
            <person name="Goesmann A."/>
            <person name="Puehler A."/>
            <person name="Jaeger K.-E."/>
            <person name="Ernst J.F."/>
        </authorList>
    </citation>
    <scope>NUCLEOTIDE SEQUENCE [LARGE SCALE GENOMIC DNA]</scope>
    <source>
        <strain evidence="2">ATCC 18201 / CBS 1600 / BCRC 20928 / JCM 3617 / NBRC 0987 / NRRL Y-1542</strain>
    </source>
</reference>
<dbReference type="Proteomes" id="UP000038830">
    <property type="component" value="Unassembled WGS sequence"/>
</dbReference>
<evidence type="ECO:0000313" key="2">
    <source>
        <dbReference type="Proteomes" id="UP000038830"/>
    </source>
</evidence>
<protein>
    <submittedName>
        <fullName evidence="1">Uncharacterized protein</fullName>
    </submittedName>
</protein>
<accession>A0A0H5C2M6</accession>
<proteinExistence type="predicted"/>
<dbReference type="InterPro" id="IPR036322">
    <property type="entry name" value="WD40_repeat_dom_sf"/>
</dbReference>
<name>A0A0H5C2M6_CYBJN</name>